<gene>
    <name evidence="1" type="ORF">SAMN05518683_102290</name>
</gene>
<proteinExistence type="predicted"/>
<dbReference type="STRING" id="1884432.SAMN05518683_102290"/>
<dbReference type="OrthoDB" id="9802878at2"/>
<evidence type="ECO:0000313" key="2">
    <source>
        <dbReference type="Proteomes" id="UP000198892"/>
    </source>
</evidence>
<sequence length="160" mass="19125">MVPHELQDELDKRLKGVLKHMRFENPTPSEEEPDPIPLNFYTQHLPERRDGDISHFPFILTRVRYGEESSEDGHLKLQVFIVIAVYDESGNHQGHRDVLNIVQKVVNNLHHFRILNKTFERDFPLRWDYEDEDTFPVYFGTIETNWIMPETERKDVRDLI</sequence>
<dbReference type="EMBL" id="FOXD01000002">
    <property type="protein sequence ID" value="SFP11099.1"/>
    <property type="molecule type" value="Genomic_DNA"/>
</dbReference>
<accession>A0A1I5MNG5</accession>
<dbReference type="Proteomes" id="UP000198892">
    <property type="component" value="Unassembled WGS sequence"/>
</dbReference>
<keyword evidence="2" id="KW-1185">Reference proteome</keyword>
<reference evidence="2" key="1">
    <citation type="submission" date="2016-10" db="EMBL/GenBank/DDBJ databases">
        <authorList>
            <person name="Varghese N."/>
            <person name="Submissions S."/>
        </authorList>
    </citation>
    <scope>NUCLEOTIDE SEQUENCE [LARGE SCALE GENOMIC DNA]</scope>
    <source>
        <strain evidence="2">S7</strain>
    </source>
</reference>
<evidence type="ECO:0000313" key="1">
    <source>
        <dbReference type="EMBL" id="SFP11099.1"/>
    </source>
</evidence>
<dbReference type="AlphaFoldDB" id="A0A1I5MNG5"/>
<name>A0A1I5MNG5_9BACI</name>
<protein>
    <recommendedName>
        <fullName evidence="3">Gp37 protein</fullName>
    </recommendedName>
</protein>
<evidence type="ECO:0008006" key="3">
    <source>
        <dbReference type="Google" id="ProtNLM"/>
    </source>
</evidence>
<organism evidence="1 2">
    <name type="scientific">Salibacterium halotolerans</name>
    <dbReference type="NCBI Taxonomy" id="1884432"/>
    <lineage>
        <taxon>Bacteria</taxon>
        <taxon>Bacillati</taxon>
        <taxon>Bacillota</taxon>
        <taxon>Bacilli</taxon>
        <taxon>Bacillales</taxon>
        <taxon>Bacillaceae</taxon>
    </lineage>
</organism>